<dbReference type="WBParaSite" id="SSTP_0000287600.1">
    <property type="protein sequence ID" value="SSTP_0000287600.1"/>
    <property type="gene ID" value="SSTP_0000287600"/>
</dbReference>
<dbReference type="InterPro" id="IPR016024">
    <property type="entry name" value="ARM-type_fold"/>
</dbReference>
<dbReference type="Proteomes" id="UP000035681">
    <property type="component" value="Unplaced"/>
</dbReference>
<dbReference type="CDD" id="cd00055">
    <property type="entry name" value="EGF_Lam"/>
    <property type="match status" value="1"/>
</dbReference>
<dbReference type="GO" id="GO:0009888">
    <property type="term" value="P:tissue development"/>
    <property type="evidence" value="ECO:0007669"/>
    <property type="project" value="TreeGrafter"/>
</dbReference>
<keyword evidence="1" id="KW-0732">Signal</keyword>
<dbReference type="WBParaSite" id="TCONS_00003233.p1">
    <property type="protein sequence ID" value="TCONS_00003233.p1"/>
    <property type="gene ID" value="XLOC_002977"/>
</dbReference>
<evidence type="ECO:0000256" key="4">
    <source>
        <dbReference type="ARBA" id="ARBA00023180"/>
    </source>
</evidence>
<feature type="disulfide bond" evidence="6">
    <location>
        <begin position="481"/>
        <end position="490"/>
    </location>
</feature>
<keyword evidence="3 6" id="KW-1015">Disulfide bond</keyword>
<dbReference type="Pfam" id="PF16469">
    <property type="entry name" value="NPA"/>
    <property type="match status" value="3"/>
</dbReference>
<proteinExistence type="predicted"/>
<comment type="caution">
    <text evidence="6">Lacks conserved residue(s) required for the propagation of feature annotation.</text>
</comment>
<dbReference type="InterPro" id="IPR002049">
    <property type="entry name" value="LE_dom"/>
</dbReference>
<feature type="domain" description="Laminin EGF-like" evidence="7">
    <location>
        <begin position="462"/>
        <end position="511"/>
    </location>
</feature>
<name>A0A0K0E060_STRER</name>
<organism evidence="9">
    <name type="scientific">Strongyloides stercoralis</name>
    <name type="common">Threadworm</name>
    <dbReference type="NCBI Taxonomy" id="6248"/>
    <lineage>
        <taxon>Eukaryota</taxon>
        <taxon>Metazoa</taxon>
        <taxon>Ecdysozoa</taxon>
        <taxon>Nematoda</taxon>
        <taxon>Chromadorea</taxon>
        <taxon>Rhabditida</taxon>
        <taxon>Tylenchina</taxon>
        <taxon>Panagrolaimomorpha</taxon>
        <taxon>Strongyloidoidea</taxon>
        <taxon>Strongyloididae</taxon>
        <taxon>Strongyloides</taxon>
    </lineage>
</organism>
<evidence type="ECO:0000256" key="5">
    <source>
        <dbReference type="ARBA" id="ARBA00023292"/>
    </source>
</evidence>
<evidence type="ECO:0000256" key="2">
    <source>
        <dbReference type="ARBA" id="ARBA00022737"/>
    </source>
</evidence>
<dbReference type="InterPro" id="IPR038289">
    <property type="entry name" value="DVA-1_sf"/>
</dbReference>
<dbReference type="SUPFAM" id="SSF57196">
    <property type="entry name" value="EGF/Laminin"/>
    <property type="match status" value="2"/>
</dbReference>
<keyword evidence="4" id="KW-0325">Glycoprotein</keyword>
<dbReference type="GO" id="GO:0005604">
    <property type="term" value="C:basement membrane"/>
    <property type="evidence" value="ECO:0007669"/>
    <property type="project" value="TreeGrafter"/>
</dbReference>
<dbReference type="Gene3D" id="1.10.533.30">
    <property type="entry name" value="Nematode polyprotein allergen ABA-1"/>
    <property type="match status" value="3"/>
</dbReference>
<dbReference type="InterPro" id="IPR056863">
    <property type="entry name" value="LMN_ATRN_NET-like_EGF"/>
</dbReference>
<keyword evidence="8" id="KW-1185">Reference proteome</keyword>
<dbReference type="Gene3D" id="2.10.25.10">
    <property type="entry name" value="Laminin"/>
    <property type="match status" value="2"/>
</dbReference>
<evidence type="ECO:0000313" key="8">
    <source>
        <dbReference type="Proteomes" id="UP000035681"/>
    </source>
</evidence>
<dbReference type="GO" id="GO:0008045">
    <property type="term" value="P:motor neuron axon guidance"/>
    <property type="evidence" value="ECO:0007669"/>
    <property type="project" value="TreeGrafter"/>
</dbReference>
<sequence>MGKQFTLFVNILRLAMIIFLFTNNSYQSRGYREKYINNFKRYTRSLSSSYMEWLSPSQSEHLHKMIENKVDNEKIWGEMISLYQETEGKQRHTALENLNRLCKIANFELTNDDPSKNRMKNVIKKDLQNFAFTFESYVRLHPENAKPLCLEVMSLYNEIKDNSLTDEQMVWLSPSQKLEIKNIRDKGGDHWDIMSKIAEYIVSLSTRRRKEISEMFKPFCVTQLTRLLGVEGFKELKAKYESTSTADEIVETFKSLLETLKTEYQRNEAEHYGYFCKKVFHIIRYDPDSLLTWLTASQKQEIISLMKNPNVGDSELYNKIIEFYEISEEEAKEDAKRIITLGCKSFIERMLGNDVLDEIEYKKKNNTHPQILASKLVRYAFEISDENERDMARRSLPICKKIYLGFNNECECNGNSDSCDTETHKCLNCKHNTYGIQCSKCINGFHGTAINGDCHQNEVPKCNCNGHALSGCDYHGNCLECLNHTVGVNCERCATGYYGDPLQGTPEDCVKCPCPGNIDCFINEHHLVQCKYCPKGLSGITCEINESKNLSNSDIKETGKAILTNM</sequence>
<evidence type="ECO:0000313" key="10">
    <source>
        <dbReference type="WBParaSite" id="TCONS_00003233.p1"/>
    </source>
</evidence>
<dbReference type="Pfam" id="PF24973">
    <property type="entry name" value="EGF_LMN_ATRN"/>
    <property type="match status" value="2"/>
</dbReference>
<dbReference type="AlphaFoldDB" id="A0A0K0E060"/>
<feature type="domain" description="Laminin EGF-like" evidence="7">
    <location>
        <begin position="410"/>
        <end position="456"/>
    </location>
</feature>
<evidence type="ECO:0000256" key="3">
    <source>
        <dbReference type="ARBA" id="ARBA00023157"/>
    </source>
</evidence>
<keyword evidence="5 6" id="KW-0424">Laminin EGF-like domain</keyword>
<evidence type="ECO:0000259" key="7">
    <source>
        <dbReference type="PROSITE" id="PS50027"/>
    </source>
</evidence>
<protein>
    <submittedName>
        <fullName evidence="10">Laminin EGF-like domain-containing protein</fullName>
    </submittedName>
</protein>
<dbReference type="GO" id="GO:0009887">
    <property type="term" value="P:animal organ morphogenesis"/>
    <property type="evidence" value="ECO:0007669"/>
    <property type="project" value="TreeGrafter"/>
</dbReference>
<evidence type="ECO:0000256" key="6">
    <source>
        <dbReference type="PROSITE-ProRule" id="PRU00460"/>
    </source>
</evidence>
<reference evidence="9" key="1">
    <citation type="submission" date="2015-08" db="UniProtKB">
        <authorList>
            <consortium name="WormBaseParasite"/>
        </authorList>
    </citation>
    <scope>IDENTIFICATION</scope>
</reference>
<dbReference type="PANTHER" id="PTHR10574:SF365">
    <property type="entry name" value="NETRIN-A-RELATED"/>
    <property type="match status" value="1"/>
</dbReference>
<dbReference type="STRING" id="6248.A0A0K0E060"/>
<dbReference type="PANTHER" id="PTHR10574">
    <property type="entry name" value="NETRIN/LAMININ-RELATED"/>
    <property type="match status" value="1"/>
</dbReference>
<dbReference type="InterPro" id="IPR032487">
    <property type="entry name" value="ABA-1_nematode"/>
</dbReference>
<feature type="disulfide bond" evidence="6">
    <location>
        <begin position="429"/>
        <end position="438"/>
    </location>
</feature>
<dbReference type="InterPro" id="IPR050440">
    <property type="entry name" value="Laminin/Netrin_ECM"/>
</dbReference>
<keyword evidence="2" id="KW-0677">Repeat</keyword>
<dbReference type="GO" id="GO:0016358">
    <property type="term" value="P:dendrite development"/>
    <property type="evidence" value="ECO:0007669"/>
    <property type="project" value="TreeGrafter"/>
</dbReference>
<dbReference type="PROSITE" id="PS01248">
    <property type="entry name" value="EGF_LAM_1"/>
    <property type="match status" value="1"/>
</dbReference>
<dbReference type="SUPFAM" id="SSF48371">
    <property type="entry name" value="ARM repeat"/>
    <property type="match status" value="1"/>
</dbReference>
<evidence type="ECO:0000256" key="1">
    <source>
        <dbReference type="ARBA" id="ARBA00022729"/>
    </source>
</evidence>
<accession>A0A0K0E060</accession>
<dbReference type="FunFam" id="2.10.25.10:FF:000188">
    <property type="entry name" value="Laminin subunit gamma 2"/>
    <property type="match status" value="2"/>
</dbReference>
<dbReference type="SMART" id="SM00180">
    <property type="entry name" value="EGF_Lam"/>
    <property type="match status" value="2"/>
</dbReference>
<evidence type="ECO:0000313" key="9">
    <source>
        <dbReference type="WBParaSite" id="SSTP_0000287600.1"/>
    </source>
</evidence>
<dbReference type="PROSITE" id="PS50027">
    <property type="entry name" value="EGF_LAM_2"/>
    <property type="match status" value="2"/>
</dbReference>